<protein>
    <submittedName>
        <fullName evidence="1">Uncharacterized protein</fullName>
    </submittedName>
</protein>
<comment type="caution">
    <text evidence="1">The sequence shown here is derived from an EMBL/GenBank/DDBJ whole genome shotgun (WGS) entry which is preliminary data.</text>
</comment>
<evidence type="ECO:0000313" key="1">
    <source>
        <dbReference type="EMBL" id="MFB0840981.1"/>
    </source>
</evidence>
<reference evidence="1 2" key="1">
    <citation type="submission" date="2024-09" db="EMBL/GenBank/DDBJ databases">
        <authorList>
            <person name="Makale K.P.P."/>
            <person name="Makhzoum A."/>
            <person name="Rantong G."/>
            <person name="Rahube T.O."/>
        </authorList>
    </citation>
    <scope>NUCLEOTIDE SEQUENCE [LARGE SCALE GENOMIC DNA]</scope>
    <source>
        <strain evidence="1 2">KM_D13</strain>
    </source>
</reference>
<dbReference type="RefSeq" id="WP_373948319.1">
    <property type="nucleotide sequence ID" value="NZ_JBHDLN010000001.1"/>
</dbReference>
<name>A0ABV4UT28_9BACL</name>
<dbReference type="EMBL" id="JBHDLN010000001">
    <property type="protein sequence ID" value="MFB0840981.1"/>
    <property type="molecule type" value="Genomic_DNA"/>
</dbReference>
<dbReference type="Proteomes" id="UP001575622">
    <property type="component" value="Unassembled WGS sequence"/>
</dbReference>
<sequence length="167" mass="19770">MNLWNAVQLCTHPMSPFEHERYGMCGYCYEKKTSEDRKSVKLRDAVARWEREEQLRWKKEREEQARREKQQAIMNTIVANLNRLKGKTIEEIQVDDWTHITESWIEAKRVAVYLTDGSHVTFAYEEYADGCRGCYDYYHCLETVVHIEQEPNLLDKPVQPNSPIIGD</sequence>
<proteinExistence type="predicted"/>
<evidence type="ECO:0000313" key="2">
    <source>
        <dbReference type="Proteomes" id="UP001575622"/>
    </source>
</evidence>
<accession>A0ABV4UT28</accession>
<keyword evidence="2" id="KW-1185">Reference proteome</keyword>
<organism evidence="1 2">
    <name type="scientific">Paenibacillus oleatilyticus</name>
    <dbReference type="NCBI Taxonomy" id="2594886"/>
    <lineage>
        <taxon>Bacteria</taxon>
        <taxon>Bacillati</taxon>
        <taxon>Bacillota</taxon>
        <taxon>Bacilli</taxon>
        <taxon>Bacillales</taxon>
        <taxon>Paenibacillaceae</taxon>
        <taxon>Paenibacillus</taxon>
    </lineage>
</organism>
<gene>
    <name evidence="1" type="ORF">ACEU3E_02250</name>
</gene>